<protein>
    <submittedName>
        <fullName evidence="1">Uncharacterized protein</fullName>
    </submittedName>
</protein>
<reference evidence="1" key="1">
    <citation type="submission" date="2020-08" db="EMBL/GenBank/DDBJ databases">
        <title>Genome sequencing and assembly of the red palm weevil Rhynchophorus ferrugineus.</title>
        <authorList>
            <person name="Dias G.B."/>
            <person name="Bergman C.M."/>
            <person name="Manee M."/>
        </authorList>
    </citation>
    <scope>NUCLEOTIDE SEQUENCE</scope>
    <source>
        <strain evidence="1">AA-2017</strain>
        <tissue evidence="1">Whole larva</tissue>
    </source>
</reference>
<sequence length="87" mass="9595">MPCGELLRITIRLVRSIHTLCIRMIDVGKAMKWDDCATLQGSQKRAIYIFFAFVASTVTTYRQFQQEIVGGVVPGEGSIIPGCMSLG</sequence>
<dbReference type="AlphaFoldDB" id="A0A834MHA3"/>
<organism evidence="1 2">
    <name type="scientific">Rhynchophorus ferrugineus</name>
    <name type="common">Red palm weevil</name>
    <name type="synonym">Curculio ferrugineus</name>
    <dbReference type="NCBI Taxonomy" id="354439"/>
    <lineage>
        <taxon>Eukaryota</taxon>
        <taxon>Metazoa</taxon>
        <taxon>Ecdysozoa</taxon>
        <taxon>Arthropoda</taxon>
        <taxon>Hexapoda</taxon>
        <taxon>Insecta</taxon>
        <taxon>Pterygota</taxon>
        <taxon>Neoptera</taxon>
        <taxon>Endopterygota</taxon>
        <taxon>Coleoptera</taxon>
        <taxon>Polyphaga</taxon>
        <taxon>Cucujiformia</taxon>
        <taxon>Curculionidae</taxon>
        <taxon>Dryophthorinae</taxon>
        <taxon>Rhynchophorus</taxon>
    </lineage>
</organism>
<evidence type="ECO:0000313" key="1">
    <source>
        <dbReference type="EMBL" id="KAF7278339.1"/>
    </source>
</evidence>
<accession>A0A834MHA3</accession>
<gene>
    <name evidence="1" type="ORF">GWI33_008554</name>
</gene>
<dbReference type="EMBL" id="JAACXV010000403">
    <property type="protein sequence ID" value="KAF7278339.1"/>
    <property type="molecule type" value="Genomic_DNA"/>
</dbReference>
<name>A0A834MHA3_RHYFE</name>
<proteinExistence type="predicted"/>
<evidence type="ECO:0000313" key="2">
    <source>
        <dbReference type="Proteomes" id="UP000625711"/>
    </source>
</evidence>
<dbReference type="Proteomes" id="UP000625711">
    <property type="component" value="Unassembled WGS sequence"/>
</dbReference>
<comment type="caution">
    <text evidence="1">The sequence shown here is derived from an EMBL/GenBank/DDBJ whole genome shotgun (WGS) entry which is preliminary data.</text>
</comment>
<keyword evidence="2" id="KW-1185">Reference proteome</keyword>